<sequence>MNRAGNKAIVLQAAMPEFPKYTRRDIRAHGQKAQPDRIAPFASSKSDIQMTSSTDLSKPGLR</sequence>
<evidence type="ECO:0000313" key="3">
    <source>
        <dbReference type="Proteomes" id="UP000070376"/>
    </source>
</evidence>
<proteinExistence type="predicted"/>
<dbReference type="Proteomes" id="UP000070376">
    <property type="component" value="Unassembled WGS sequence"/>
</dbReference>
<name>A0A133KV42_HEYCO</name>
<dbReference type="PATRIC" id="fig|1398.22.peg.1261"/>
<dbReference type="AlphaFoldDB" id="A0A133KV42"/>
<protein>
    <submittedName>
        <fullName evidence="2">Uncharacterized protein</fullName>
    </submittedName>
</protein>
<organism evidence="2 3">
    <name type="scientific">Heyndrickxia coagulans</name>
    <name type="common">Weizmannia coagulans</name>
    <dbReference type="NCBI Taxonomy" id="1398"/>
    <lineage>
        <taxon>Bacteria</taxon>
        <taxon>Bacillati</taxon>
        <taxon>Bacillota</taxon>
        <taxon>Bacilli</taxon>
        <taxon>Bacillales</taxon>
        <taxon>Bacillaceae</taxon>
        <taxon>Heyndrickxia</taxon>
    </lineage>
</organism>
<evidence type="ECO:0000256" key="1">
    <source>
        <dbReference type="SAM" id="MobiDB-lite"/>
    </source>
</evidence>
<feature type="region of interest" description="Disordered" evidence="1">
    <location>
        <begin position="28"/>
        <end position="62"/>
    </location>
</feature>
<comment type="caution">
    <text evidence="2">The sequence shown here is derived from an EMBL/GenBank/DDBJ whole genome shotgun (WGS) entry which is preliminary data.</text>
</comment>
<feature type="compositionally biased region" description="Polar residues" evidence="1">
    <location>
        <begin position="43"/>
        <end position="56"/>
    </location>
</feature>
<dbReference type="EMBL" id="LRPN01000037">
    <property type="protein sequence ID" value="KWZ83468.1"/>
    <property type="molecule type" value="Genomic_DNA"/>
</dbReference>
<evidence type="ECO:0000313" key="2">
    <source>
        <dbReference type="EMBL" id="KWZ83468.1"/>
    </source>
</evidence>
<reference evidence="3" key="1">
    <citation type="submission" date="2016-01" db="EMBL/GenBank/DDBJ databases">
        <authorList>
            <person name="Mitreva M."/>
            <person name="Pepin K.H."/>
            <person name="Mihindukulasuriya K.A."/>
            <person name="Fulton R."/>
            <person name="Fronick C."/>
            <person name="O'Laughlin M."/>
            <person name="Miner T."/>
            <person name="Herter B."/>
            <person name="Rosa B.A."/>
            <person name="Cordes M."/>
            <person name="Tomlinson C."/>
            <person name="Wollam A."/>
            <person name="Palsikar V.B."/>
            <person name="Mardis E.R."/>
            <person name="Wilson R.K."/>
        </authorList>
    </citation>
    <scope>NUCLEOTIDE SEQUENCE [LARGE SCALE GENOMIC DNA]</scope>
    <source>
        <strain evidence="3">GED7749B</strain>
    </source>
</reference>
<accession>A0A133KV42</accession>
<gene>
    <name evidence="2" type="ORF">HMPREF3213_01244</name>
</gene>